<evidence type="ECO:0000313" key="2">
    <source>
        <dbReference type="EMBL" id="KAH7432990.1"/>
    </source>
</evidence>
<dbReference type="InterPro" id="IPR001279">
    <property type="entry name" value="Metallo-B-lactamas"/>
</dbReference>
<dbReference type="Proteomes" id="UP000825935">
    <property type="component" value="Chromosome 7"/>
</dbReference>
<sequence length="288" mass="32123">MTLRLPVHFVFTPLGNTVDVSSPGLCRRAHNIRCSSGKSTRRPQNVEGEFYVDRSCIDCDVCRWMAPNSFKRVDGQSAVYKQPKDPRERLAALQALLSCPTASIRTETPPSDILEAHATFPIPINEESIPGVYHCGYHSEKSFASSSYFIRRTGGNILVDSPRYSKHLAHNLQNHGGVDYIFLTHKDDVADHNLWQKHFKCPRIIHELEVTADTANVEIKLEGSGPWDFLGPDIDLIFTPGHTEGSVCLHLKPLKVLFTGDHLANSGKGFLNVDPIYNWYSGTLKAVA</sequence>
<feature type="domain" description="Metallo-beta-lactamase" evidence="1">
    <location>
        <begin position="144"/>
        <end position="287"/>
    </location>
</feature>
<dbReference type="EMBL" id="CM035412">
    <property type="protein sequence ID" value="KAH7432990.1"/>
    <property type="molecule type" value="Genomic_DNA"/>
</dbReference>
<gene>
    <name evidence="2" type="ORF">KP509_07G049500</name>
</gene>
<accession>A0A8T2UER2</accession>
<dbReference type="PANTHER" id="PTHR42773:SF1">
    <property type="entry name" value="METALLO-BETA-LACTAMASE FAMILY PROTEIN"/>
    <property type="match status" value="1"/>
</dbReference>
<dbReference type="SUPFAM" id="SSF54862">
    <property type="entry name" value="4Fe-4S ferredoxins"/>
    <property type="match status" value="1"/>
</dbReference>
<dbReference type="OMA" id="DTGKWAR"/>
<dbReference type="SUPFAM" id="SSF56281">
    <property type="entry name" value="Metallo-hydrolase/oxidoreductase"/>
    <property type="match status" value="1"/>
</dbReference>
<dbReference type="PANTHER" id="PTHR42773">
    <property type="entry name" value="METALLO-BETA-LACTAMASE-RELATED"/>
    <property type="match status" value="1"/>
</dbReference>
<proteinExistence type="predicted"/>
<dbReference type="AlphaFoldDB" id="A0A8T2UER2"/>
<dbReference type="Gene3D" id="3.30.70.20">
    <property type="match status" value="1"/>
</dbReference>
<dbReference type="Gene3D" id="3.60.15.10">
    <property type="entry name" value="Ribonuclease Z/Hydroxyacylglutathione hydrolase-like"/>
    <property type="match status" value="1"/>
</dbReference>
<organism evidence="2 3">
    <name type="scientific">Ceratopteris richardii</name>
    <name type="common">Triangle waterfern</name>
    <dbReference type="NCBI Taxonomy" id="49495"/>
    <lineage>
        <taxon>Eukaryota</taxon>
        <taxon>Viridiplantae</taxon>
        <taxon>Streptophyta</taxon>
        <taxon>Embryophyta</taxon>
        <taxon>Tracheophyta</taxon>
        <taxon>Polypodiopsida</taxon>
        <taxon>Polypodiidae</taxon>
        <taxon>Polypodiales</taxon>
        <taxon>Pteridineae</taxon>
        <taxon>Pteridaceae</taxon>
        <taxon>Parkerioideae</taxon>
        <taxon>Ceratopteris</taxon>
    </lineage>
</organism>
<protein>
    <recommendedName>
        <fullName evidence="1">Metallo-beta-lactamase domain-containing protein</fullName>
    </recommendedName>
</protein>
<dbReference type="SMART" id="SM00849">
    <property type="entry name" value="Lactamase_B"/>
    <property type="match status" value="1"/>
</dbReference>
<dbReference type="Pfam" id="PF00753">
    <property type="entry name" value="Lactamase_B"/>
    <property type="match status" value="1"/>
</dbReference>
<dbReference type="InterPro" id="IPR036866">
    <property type="entry name" value="RibonucZ/Hydroxyglut_hydro"/>
</dbReference>
<dbReference type="CDD" id="cd07727">
    <property type="entry name" value="YmaE-like_MBL-fold"/>
    <property type="match status" value="1"/>
</dbReference>
<dbReference type="Pfam" id="PF13370">
    <property type="entry name" value="Fer4_13"/>
    <property type="match status" value="1"/>
</dbReference>
<evidence type="ECO:0000313" key="3">
    <source>
        <dbReference type="Proteomes" id="UP000825935"/>
    </source>
</evidence>
<comment type="caution">
    <text evidence="2">The sequence shown here is derived from an EMBL/GenBank/DDBJ whole genome shotgun (WGS) entry which is preliminary data.</text>
</comment>
<reference evidence="2" key="1">
    <citation type="submission" date="2021-08" db="EMBL/GenBank/DDBJ databases">
        <title>WGS assembly of Ceratopteris richardii.</title>
        <authorList>
            <person name="Marchant D.B."/>
            <person name="Chen G."/>
            <person name="Jenkins J."/>
            <person name="Shu S."/>
            <person name="Leebens-Mack J."/>
            <person name="Grimwood J."/>
            <person name="Schmutz J."/>
            <person name="Soltis P."/>
            <person name="Soltis D."/>
            <person name="Chen Z.-H."/>
        </authorList>
    </citation>
    <scope>NUCLEOTIDE SEQUENCE</scope>
    <source>
        <strain evidence="2">Whitten #5841</strain>
        <tissue evidence="2">Leaf</tissue>
    </source>
</reference>
<dbReference type="OrthoDB" id="17458at2759"/>
<keyword evidence="3" id="KW-1185">Reference proteome</keyword>
<name>A0A8T2UER2_CERRI</name>
<evidence type="ECO:0000259" key="1">
    <source>
        <dbReference type="SMART" id="SM00849"/>
    </source>
</evidence>